<dbReference type="EC" id="5.4.3.8" evidence="8"/>
<evidence type="ECO:0000256" key="7">
    <source>
        <dbReference type="ARBA" id="ARBA00023244"/>
    </source>
</evidence>
<sequence length="437" mass="44161">MSDANDAAFARAQEALPGGVNSPVRAYGSVGGTPRFLVSARGPYVTDVAGREYVDLVASWGPALLGHAHPEVVAAVQEAAARGLSFGASTPAETELAELVRERLGASSGVERVRLVSTGTEATMTAIRLARGATGRELVVKFAGHYHGHSDGLLAEAGSGVATQGLPGSAGVPAPIAAQTLVLPYNDLDAVRAAFAAHPGRIAAIISEAAGANAGVLRPDPGFNAALVALAHEHGALVILDEVLTGFRVGPAGWWGLEGAAEGWAPDLFTFGKVIGGGMPLAALGGSAALLGLLAPLGPVYQAGTLSGNPLSVAAGLATLRAADAAVYARVDAAADAVASAVSEALAAQGVAHTIPRAGSLFSIAFREHPVRDYDDARAQEGWRYAPFFHALLDAGVSAPPSVFEAWFLTAAHDDAALDRIREALPAAARAAAAATP</sequence>
<dbReference type="NCBIfam" id="NF000818">
    <property type="entry name" value="PRK00062.1"/>
    <property type="match status" value="1"/>
</dbReference>
<evidence type="ECO:0000256" key="5">
    <source>
        <dbReference type="ARBA" id="ARBA00022898"/>
    </source>
</evidence>
<dbReference type="InterPro" id="IPR049704">
    <property type="entry name" value="Aminotrans_3_PPA_site"/>
</dbReference>
<dbReference type="InterPro" id="IPR005814">
    <property type="entry name" value="Aminotrans_3"/>
</dbReference>
<dbReference type="GO" id="GO:0030170">
    <property type="term" value="F:pyridoxal phosphate binding"/>
    <property type="evidence" value="ECO:0007669"/>
    <property type="project" value="InterPro"/>
</dbReference>
<dbReference type="FunFam" id="3.40.640.10:FF:000021">
    <property type="entry name" value="Glutamate-1-semialdehyde 2,1-aminomutase"/>
    <property type="match status" value="1"/>
</dbReference>
<dbReference type="GO" id="GO:0042286">
    <property type="term" value="F:glutamate-1-semialdehyde 2,1-aminomutase activity"/>
    <property type="evidence" value="ECO:0007669"/>
    <property type="project" value="UniProtKB-UniRule"/>
</dbReference>
<dbReference type="InterPro" id="IPR015421">
    <property type="entry name" value="PyrdxlP-dep_Trfase_major"/>
</dbReference>
<keyword evidence="9" id="KW-0808">Transferase</keyword>
<keyword evidence="7 8" id="KW-0627">Porphyrin biosynthesis</keyword>
<dbReference type="KEGG" id="lyk:FLP23_03150"/>
<keyword evidence="9" id="KW-0032">Aminotransferase</keyword>
<evidence type="ECO:0000256" key="3">
    <source>
        <dbReference type="ARBA" id="ARBA00004819"/>
    </source>
</evidence>
<evidence type="ECO:0000256" key="8">
    <source>
        <dbReference type="HAMAP-Rule" id="MF_00375"/>
    </source>
</evidence>
<evidence type="ECO:0000313" key="9">
    <source>
        <dbReference type="EMBL" id="QEO09100.1"/>
    </source>
</evidence>
<dbReference type="Proteomes" id="UP000322159">
    <property type="component" value="Chromosome"/>
</dbReference>
<comment type="catalytic activity">
    <reaction evidence="1 8">
        <text>(S)-4-amino-5-oxopentanoate = 5-aminolevulinate</text>
        <dbReference type="Rhea" id="RHEA:14265"/>
        <dbReference type="ChEBI" id="CHEBI:57501"/>
        <dbReference type="ChEBI" id="CHEBI:356416"/>
        <dbReference type="EC" id="5.4.3.8"/>
    </reaction>
</comment>
<dbReference type="InterPro" id="IPR015424">
    <property type="entry name" value="PyrdxlP-dep_Trfase"/>
</dbReference>
<dbReference type="SUPFAM" id="SSF53383">
    <property type="entry name" value="PLP-dependent transferases"/>
    <property type="match status" value="1"/>
</dbReference>
<comment type="subcellular location">
    <subcellularLocation>
        <location evidence="8">Cytoplasm</location>
    </subcellularLocation>
</comment>
<dbReference type="GO" id="GO:0006782">
    <property type="term" value="P:protoporphyrinogen IX biosynthetic process"/>
    <property type="evidence" value="ECO:0007669"/>
    <property type="project" value="UniProtKB-UniRule"/>
</dbReference>
<evidence type="ECO:0000313" key="10">
    <source>
        <dbReference type="Proteomes" id="UP000322159"/>
    </source>
</evidence>
<dbReference type="Gene3D" id="3.90.1150.10">
    <property type="entry name" value="Aspartate Aminotransferase, domain 1"/>
    <property type="match status" value="1"/>
</dbReference>
<comment type="cofactor">
    <cofactor evidence="2 8">
        <name>pyridoxal 5'-phosphate</name>
        <dbReference type="ChEBI" id="CHEBI:597326"/>
    </cofactor>
</comment>
<keyword evidence="6 8" id="KW-0413">Isomerase</keyword>
<comment type="similarity">
    <text evidence="4 8">Belongs to the class-III pyridoxal-phosphate-dependent aminotransferase family. HemL subfamily.</text>
</comment>
<evidence type="ECO:0000256" key="2">
    <source>
        <dbReference type="ARBA" id="ARBA00001933"/>
    </source>
</evidence>
<dbReference type="OrthoDB" id="9801052at2"/>
<evidence type="ECO:0000256" key="1">
    <source>
        <dbReference type="ARBA" id="ARBA00001579"/>
    </source>
</evidence>
<dbReference type="HAMAP" id="MF_00375">
    <property type="entry name" value="HemL_aminotrans_3"/>
    <property type="match status" value="1"/>
</dbReference>
<dbReference type="InterPro" id="IPR004639">
    <property type="entry name" value="4pyrrol_synth_GluAld_NH2Trfase"/>
</dbReference>
<dbReference type="GO" id="GO:0008483">
    <property type="term" value="F:transaminase activity"/>
    <property type="evidence" value="ECO:0007669"/>
    <property type="project" value="UniProtKB-KW"/>
</dbReference>
<dbReference type="PROSITE" id="PS00600">
    <property type="entry name" value="AA_TRANSFER_CLASS_3"/>
    <property type="match status" value="1"/>
</dbReference>
<dbReference type="UniPathway" id="UPA00251">
    <property type="reaction ID" value="UER00317"/>
</dbReference>
<comment type="subunit">
    <text evidence="8">Homodimer.</text>
</comment>
<dbReference type="GO" id="GO:0005737">
    <property type="term" value="C:cytoplasm"/>
    <property type="evidence" value="ECO:0007669"/>
    <property type="project" value="UniProtKB-SubCell"/>
</dbReference>
<reference evidence="9 10" key="1">
    <citation type="submission" date="2019-09" db="EMBL/GenBank/DDBJ databases">
        <title>Genome sequencing of strain KACC 19322.</title>
        <authorList>
            <person name="Heo J."/>
            <person name="Kim S.-J."/>
            <person name="Kim J.-S."/>
            <person name="Hong S.-B."/>
            <person name="Kwon S.-W."/>
        </authorList>
    </citation>
    <scope>NUCLEOTIDE SEQUENCE [LARGE SCALE GENOMIC DNA]</scope>
    <source>
        <strain evidence="9 10">KACC 19322</strain>
    </source>
</reference>
<keyword evidence="10" id="KW-1185">Reference proteome</keyword>
<accession>A0A5C1Y5W0</accession>
<dbReference type="RefSeq" id="WP_149324530.1">
    <property type="nucleotide sequence ID" value="NZ_CP043504.1"/>
</dbReference>
<evidence type="ECO:0000256" key="6">
    <source>
        <dbReference type="ARBA" id="ARBA00023235"/>
    </source>
</evidence>
<dbReference type="InterPro" id="IPR015422">
    <property type="entry name" value="PyrdxlP-dep_Trfase_small"/>
</dbReference>
<dbReference type="Pfam" id="PF00202">
    <property type="entry name" value="Aminotran_3"/>
    <property type="match status" value="1"/>
</dbReference>
<dbReference type="Gene3D" id="3.40.640.10">
    <property type="entry name" value="Type I PLP-dependent aspartate aminotransferase-like (Major domain)"/>
    <property type="match status" value="1"/>
</dbReference>
<proteinExistence type="inferred from homology"/>
<evidence type="ECO:0000256" key="4">
    <source>
        <dbReference type="ARBA" id="ARBA00008981"/>
    </source>
</evidence>
<keyword evidence="8" id="KW-0963">Cytoplasm</keyword>
<keyword evidence="5 8" id="KW-0663">Pyridoxal phosphate</keyword>
<name>A0A5C1Y5W0_9MICO</name>
<dbReference type="PANTHER" id="PTHR43713:SF3">
    <property type="entry name" value="GLUTAMATE-1-SEMIALDEHYDE 2,1-AMINOMUTASE 1, CHLOROPLASTIC-RELATED"/>
    <property type="match status" value="1"/>
</dbReference>
<gene>
    <name evidence="8" type="primary">hemL</name>
    <name evidence="9" type="ORF">FLP23_03150</name>
</gene>
<dbReference type="PANTHER" id="PTHR43713">
    <property type="entry name" value="GLUTAMATE-1-SEMIALDEHYDE 2,1-AMINOMUTASE"/>
    <property type="match status" value="1"/>
</dbReference>
<feature type="modified residue" description="N6-(pyridoxal phosphate)lysine" evidence="8">
    <location>
        <position position="273"/>
    </location>
</feature>
<dbReference type="EMBL" id="CP043504">
    <property type="protein sequence ID" value="QEO09100.1"/>
    <property type="molecule type" value="Genomic_DNA"/>
</dbReference>
<protein>
    <recommendedName>
        <fullName evidence="8">Glutamate-1-semialdehyde 2,1-aminomutase</fullName>
        <shortName evidence="8">GSA</shortName>
        <ecNumber evidence="8">5.4.3.8</ecNumber>
    </recommendedName>
    <alternativeName>
        <fullName evidence="8">Glutamate-1-semialdehyde aminotransferase</fullName>
        <shortName evidence="8">GSA-AT</shortName>
    </alternativeName>
</protein>
<organism evidence="9 10">
    <name type="scientific">Protaetiibacter larvae</name>
    <dbReference type="NCBI Taxonomy" id="2592654"/>
    <lineage>
        <taxon>Bacteria</taxon>
        <taxon>Bacillati</taxon>
        <taxon>Actinomycetota</taxon>
        <taxon>Actinomycetes</taxon>
        <taxon>Micrococcales</taxon>
        <taxon>Microbacteriaceae</taxon>
        <taxon>Protaetiibacter</taxon>
    </lineage>
</organism>
<comment type="pathway">
    <text evidence="3">Porphyrin-containing compound metabolism; protoporphyrin-IX biosynthesis; 5-aminolevulinate from L-glutamyl-tRNA(Glu): step 2/2.</text>
</comment>
<dbReference type="AlphaFoldDB" id="A0A5C1Y5W0"/>